<comment type="catalytic activity">
    <reaction evidence="5 6">
        <text>Exonucleolytic cleavage in either 5'- to 3'- or 3'- to 5'-direction to yield nucleoside 5'-phosphates.</text>
        <dbReference type="EC" id="3.1.11.6"/>
    </reaction>
</comment>
<evidence type="ECO:0000256" key="4">
    <source>
        <dbReference type="ARBA" id="ARBA00022839"/>
    </source>
</evidence>
<evidence type="ECO:0000256" key="6">
    <source>
        <dbReference type="RuleBase" id="RU004355"/>
    </source>
</evidence>
<dbReference type="GO" id="GO:0009318">
    <property type="term" value="C:exodeoxyribonuclease VII complex"/>
    <property type="evidence" value="ECO:0007669"/>
    <property type="project" value="UniProtKB-UniRule"/>
</dbReference>
<comment type="function">
    <text evidence="5">Bidirectionally degrades single-stranded DNA into large acid-insoluble oligonucleotides, which are then degraded further into small acid-soluble oligonucleotides.</text>
</comment>
<reference evidence="10" key="1">
    <citation type="submission" date="2017-09" db="EMBL/GenBank/DDBJ databases">
        <title>Depth-based differentiation of microbial function through sediment-hosted aquifers and enrichment of novel symbionts in the deep terrestrial subsurface.</title>
        <authorList>
            <person name="Probst A.J."/>
            <person name="Ladd B."/>
            <person name="Jarett J.K."/>
            <person name="Geller-Mcgrath D.E."/>
            <person name="Sieber C.M.K."/>
            <person name="Emerson J.B."/>
            <person name="Anantharaman K."/>
            <person name="Thomas B.C."/>
            <person name="Malmstrom R."/>
            <person name="Stieglmeier M."/>
            <person name="Klingl A."/>
            <person name="Woyke T."/>
            <person name="Ryan C.M."/>
            <person name="Banfield J.F."/>
        </authorList>
    </citation>
    <scope>NUCLEOTIDE SEQUENCE [LARGE SCALE GENOMIC DNA]</scope>
</reference>
<accession>A0A2H0W6A0</accession>
<feature type="domain" description="Exonuclease VII large subunit C-terminal" evidence="7">
    <location>
        <begin position="129"/>
        <end position="412"/>
    </location>
</feature>
<evidence type="ECO:0000256" key="5">
    <source>
        <dbReference type="HAMAP-Rule" id="MF_00378"/>
    </source>
</evidence>
<comment type="subunit">
    <text evidence="5">Heterooligomer composed of large and small subunits.</text>
</comment>
<evidence type="ECO:0000259" key="7">
    <source>
        <dbReference type="Pfam" id="PF02601"/>
    </source>
</evidence>
<comment type="subcellular location">
    <subcellularLocation>
        <location evidence="5 6">Cytoplasm</location>
    </subcellularLocation>
</comment>
<dbReference type="PANTHER" id="PTHR30008:SF0">
    <property type="entry name" value="EXODEOXYRIBONUCLEASE 7 LARGE SUBUNIT"/>
    <property type="match status" value="1"/>
</dbReference>
<comment type="caution">
    <text evidence="9">The sequence shown here is derived from an EMBL/GenBank/DDBJ whole genome shotgun (WGS) entry which is preliminary data.</text>
</comment>
<sequence>MIISKKQGVDCFSVNEYLDILNKELVKHSSRVIGEVIEVQLYPDRNYLFFKIKDKENPAVLTCMMWKHDYIVSGLDLEVGLEVIVSGTPGIYKPYGRFSFDVKTVELVGEGALKKQYEKLKAQLEKEGLFATSKKRPLPFLPQRIGLITSKDGAAIGDFQVNLGNFGFKVTMIDSRVEGQLATQELLDSTRTFRSKDIEVLVLVRGGGSLESFLPFNNEILVREIASFPVPVLVGVGHEKDISLIGLAADKIVSTPTATAQVLNESWREAIMNVELSQRKILSSFERALSLEQESVSQSFQVMKDSFQSIFDGFDQVDQALRRSFVSVGTRIAEIRRHLIGYPQTLLHRMKALINNTKQVAGSLKNSLERYSPEHQFKLGYSIAHSQGVIVRNVSQITPGQKVDVRVQDGSFISEVKIINKNK</sequence>
<proteinExistence type="inferred from homology"/>
<gene>
    <name evidence="5 9" type="primary">xseA</name>
    <name evidence="9" type="ORF">COT80_02365</name>
</gene>
<dbReference type="InterPro" id="IPR003753">
    <property type="entry name" value="Exonuc_VII_L"/>
</dbReference>
<dbReference type="InterPro" id="IPR020579">
    <property type="entry name" value="Exonuc_VII_lsu_C"/>
</dbReference>
<dbReference type="PANTHER" id="PTHR30008">
    <property type="entry name" value="EXODEOXYRIBONUCLEASE 7 LARGE SUBUNIT"/>
    <property type="match status" value="1"/>
</dbReference>
<dbReference type="EMBL" id="PEZY01000006">
    <property type="protein sequence ID" value="PIS06131.1"/>
    <property type="molecule type" value="Genomic_DNA"/>
</dbReference>
<dbReference type="NCBIfam" id="TIGR00237">
    <property type="entry name" value="xseA"/>
    <property type="match status" value="1"/>
</dbReference>
<keyword evidence="3 5" id="KW-0378">Hydrolase</keyword>
<dbReference type="Proteomes" id="UP000229056">
    <property type="component" value="Unassembled WGS sequence"/>
</dbReference>
<evidence type="ECO:0000259" key="8">
    <source>
        <dbReference type="Pfam" id="PF13742"/>
    </source>
</evidence>
<dbReference type="GO" id="GO:0003676">
    <property type="term" value="F:nucleic acid binding"/>
    <property type="evidence" value="ECO:0007669"/>
    <property type="project" value="InterPro"/>
</dbReference>
<comment type="similarity">
    <text evidence="5 6">Belongs to the XseA family.</text>
</comment>
<dbReference type="GO" id="GO:0005737">
    <property type="term" value="C:cytoplasm"/>
    <property type="evidence" value="ECO:0007669"/>
    <property type="project" value="UniProtKB-SubCell"/>
</dbReference>
<dbReference type="HAMAP" id="MF_00378">
    <property type="entry name" value="Exonuc_7_L"/>
    <property type="match status" value="1"/>
</dbReference>
<dbReference type="CDD" id="cd04489">
    <property type="entry name" value="ExoVII_LU_OBF"/>
    <property type="match status" value="1"/>
</dbReference>
<organism evidence="9 10">
    <name type="scientific">Candidatus Buchananbacteria bacterium CG10_big_fil_rev_8_21_14_0_10_33_19</name>
    <dbReference type="NCBI Taxonomy" id="1974525"/>
    <lineage>
        <taxon>Bacteria</taxon>
        <taxon>Candidatus Buchananiibacteriota</taxon>
    </lineage>
</organism>
<evidence type="ECO:0000313" key="10">
    <source>
        <dbReference type="Proteomes" id="UP000229056"/>
    </source>
</evidence>
<keyword evidence="4 5" id="KW-0269">Exonuclease</keyword>
<keyword evidence="2 5" id="KW-0540">Nuclease</keyword>
<protein>
    <recommendedName>
        <fullName evidence="5">Exodeoxyribonuclease 7 large subunit</fullName>
        <ecNumber evidence="5">3.1.11.6</ecNumber>
    </recommendedName>
    <alternativeName>
        <fullName evidence="5">Exodeoxyribonuclease VII large subunit</fullName>
        <shortName evidence="5">Exonuclease VII large subunit</shortName>
    </alternativeName>
</protein>
<name>A0A2H0W6A0_9BACT</name>
<dbReference type="GO" id="GO:0008855">
    <property type="term" value="F:exodeoxyribonuclease VII activity"/>
    <property type="evidence" value="ECO:0007669"/>
    <property type="project" value="UniProtKB-UniRule"/>
</dbReference>
<evidence type="ECO:0000256" key="3">
    <source>
        <dbReference type="ARBA" id="ARBA00022801"/>
    </source>
</evidence>
<evidence type="ECO:0000256" key="1">
    <source>
        <dbReference type="ARBA" id="ARBA00022490"/>
    </source>
</evidence>
<dbReference type="EC" id="3.1.11.6" evidence="5"/>
<dbReference type="Pfam" id="PF13742">
    <property type="entry name" value="tRNA_anti_2"/>
    <property type="match status" value="1"/>
</dbReference>
<feature type="domain" description="OB-fold nucleic acid binding" evidence="8">
    <location>
        <begin position="15"/>
        <end position="105"/>
    </location>
</feature>
<dbReference type="GO" id="GO:0006308">
    <property type="term" value="P:DNA catabolic process"/>
    <property type="evidence" value="ECO:0007669"/>
    <property type="project" value="UniProtKB-UniRule"/>
</dbReference>
<evidence type="ECO:0000256" key="2">
    <source>
        <dbReference type="ARBA" id="ARBA00022722"/>
    </source>
</evidence>
<dbReference type="Pfam" id="PF02601">
    <property type="entry name" value="Exonuc_VII_L"/>
    <property type="match status" value="1"/>
</dbReference>
<dbReference type="AlphaFoldDB" id="A0A2H0W6A0"/>
<evidence type="ECO:0000313" key="9">
    <source>
        <dbReference type="EMBL" id="PIS06131.1"/>
    </source>
</evidence>
<keyword evidence="1 5" id="KW-0963">Cytoplasm</keyword>
<dbReference type="InterPro" id="IPR025824">
    <property type="entry name" value="OB-fold_nuc-bd_dom"/>
</dbReference>